<evidence type="ECO:0000256" key="2">
    <source>
        <dbReference type="SAM" id="MobiDB-lite"/>
    </source>
</evidence>
<reference evidence="3 4" key="1">
    <citation type="journal article" date="2016" name="Nat. Commun.">
        <title>Thousands of microbial genomes shed light on interconnected biogeochemical processes in an aquifer system.</title>
        <authorList>
            <person name="Anantharaman K."/>
            <person name="Brown C.T."/>
            <person name="Hug L.A."/>
            <person name="Sharon I."/>
            <person name="Castelle C.J."/>
            <person name="Probst A.J."/>
            <person name="Thomas B.C."/>
            <person name="Singh A."/>
            <person name="Wilkins M.J."/>
            <person name="Karaoz U."/>
            <person name="Brodie E.L."/>
            <person name="Williams K.H."/>
            <person name="Hubbard S.S."/>
            <person name="Banfield J.F."/>
        </authorList>
    </citation>
    <scope>NUCLEOTIDE SEQUENCE [LARGE SCALE GENOMIC DNA]</scope>
</reference>
<keyword evidence="1" id="KW-0802">TPR repeat</keyword>
<evidence type="ECO:0000313" key="4">
    <source>
        <dbReference type="Proteomes" id="UP000178449"/>
    </source>
</evidence>
<dbReference type="InterPro" id="IPR011990">
    <property type="entry name" value="TPR-like_helical_dom_sf"/>
</dbReference>
<dbReference type="InterPro" id="IPR019734">
    <property type="entry name" value="TPR_rpt"/>
</dbReference>
<dbReference type="Gene3D" id="1.25.40.10">
    <property type="entry name" value="Tetratricopeptide repeat domain"/>
    <property type="match status" value="1"/>
</dbReference>
<dbReference type="EMBL" id="MFNE01000026">
    <property type="protein sequence ID" value="OGG95220.1"/>
    <property type="molecule type" value="Genomic_DNA"/>
</dbReference>
<protein>
    <submittedName>
        <fullName evidence="3">Uncharacterized protein</fullName>
    </submittedName>
</protein>
<proteinExistence type="predicted"/>
<feature type="region of interest" description="Disordered" evidence="2">
    <location>
        <begin position="524"/>
        <end position="574"/>
    </location>
</feature>
<sequence length="574" mass="64943">MGGQPESTAHRGFVSENQFKRLMLPRFLFSILILTPLALTGCGLLGSEPEPSQEAPAIKAEAPASPAQEPAKEDEEGLFSWLWPFGSAEEPPVPQPVVAADPEAVEEAPPADFSPSKKERWTLAKWAEAMWEGFGEETDLTELTRMDSDDSDVRRKLLREYVRNKLNGINTIFVQSFTGENLNEVRTGLYASIREQGKYQIVEILPDSPVKLAVLRIKVEDFSIWDIEEKLDSQDLKQLSEEERKLIPERIVRRNALIGVRLALFDAETGLALVRGRYSQPFQQIYVGQDATRMPSESKEMSRLTEILITKILNAFEAKEDDLFGSLPLERGTNWGWYADFINDAGDRRIVKGNEMAQIGQVENAISLWRLVLYGPDTDEPASIYRVNRASAFFNLGVAYNQQQDYLFAAKMFSQANRLSQKLLYAQAWGDNMHAWLDQKNRKTTDEEAQITLPEPPVEVKKSQKQPDFIELLEGNENLLLKAQDLWPLEPIIKNANPQDLNGTKRSKLDLPAKRYGMEGYIEYPDEKPAVYPLPQKKEKGDSKKNKTNSNTETNNPVKTPKPQPSSGLIQKMQ</sequence>
<feature type="repeat" description="TPR" evidence="1">
    <location>
        <begin position="390"/>
        <end position="423"/>
    </location>
</feature>
<accession>A0A1F6GAS8</accession>
<name>A0A1F6GAS8_9PROT</name>
<dbReference type="AlphaFoldDB" id="A0A1F6GAS8"/>
<comment type="caution">
    <text evidence="3">The sequence shown here is derived from an EMBL/GenBank/DDBJ whole genome shotgun (WGS) entry which is preliminary data.</text>
</comment>
<feature type="compositionally biased region" description="Basic and acidic residues" evidence="2">
    <location>
        <begin position="536"/>
        <end position="545"/>
    </location>
</feature>
<feature type="compositionally biased region" description="Polar residues" evidence="2">
    <location>
        <begin position="565"/>
        <end position="574"/>
    </location>
</feature>
<dbReference type="STRING" id="1817772.A2527_08590"/>
<feature type="region of interest" description="Disordered" evidence="2">
    <location>
        <begin position="48"/>
        <end position="73"/>
    </location>
</feature>
<feature type="compositionally biased region" description="Low complexity" evidence="2">
    <location>
        <begin position="60"/>
        <end position="69"/>
    </location>
</feature>
<dbReference type="PROSITE" id="PS50005">
    <property type="entry name" value="TPR"/>
    <property type="match status" value="1"/>
</dbReference>
<evidence type="ECO:0000256" key="1">
    <source>
        <dbReference type="PROSITE-ProRule" id="PRU00339"/>
    </source>
</evidence>
<dbReference type="SUPFAM" id="SSF48452">
    <property type="entry name" value="TPR-like"/>
    <property type="match status" value="1"/>
</dbReference>
<dbReference type="Proteomes" id="UP000178449">
    <property type="component" value="Unassembled WGS sequence"/>
</dbReference>
<evidence type="ECO:0000313" key="3">
    <source>
        <dbReference type="EMBL" id="OGG95220.1"/>
    </source>
</evidence>
<organism evidence="3 4">
    <name type="scientific">Candidatus Lambdaproteobacteria bacterium RIFOXYD2_FULL_50_16</name>
    <dbReference type="NCBI Taxonomy" id="1817772"/>
    <lineage>
        <taxon>Bacteria</taxon>
        <taxon>Pseudomonadati</taxon>
        <taxon>Pseudomonadota</taxon>
        <taxon>Candidatus Lambdaproteobacteria</taxon>
    </lineage>
</organism>
<gene>
    <name evidence="3" type="ORF">A2527_08590</name>
</gene>